<dbReference type="InterPro" id="IPR050832">
    <property type="entry name" value="Bact_Acetyltransf"/>
</dbReference>
<dbReference type="OrthoDB" id="7356080at2"/>
<dbReference type="SUPFAM" id="SSF55729">
    <property type="entry name" value="Acyl-CoA N-acyltransferases (Nat)"/>
    <property type="match status" value="1"/>
</dbReference>
<evidence type="ECO:0000256" key="1">
    <source>
        <dbReference type="ARBA" id="ARBA00022679"/>
    </source>
</evidence>
<evidence type="ECO:0000256" key="2">
    <source>
        <dbReference type="ARBA" id="ARBA00023315"/>
    </source>
</evidence>
<evidence type="ECO:0000259" key="3">
    <source>
        <dbReference type="PROSITE" id="PS51186"/>
    </source>
</evidence>
<dbReference type="EMBL" id="SACT01000017">
    <property type="protein sequence ID" value="RVT47431.1"/>
    <property type="molecule type" value="Genomic_DNA"/>
</dbReference>
<dbReference type="AlphaFoldDB" id="A0A437JL40"/>
<organism evidence="4 5">
    <name type="scientific">Rubrivivax albus</name>
    <dbReference type="NCBI Taxonomy" id="2499835"/>
    <lineage>
        <taxon>Bacteria</taxon>
        <taxon>Pseudomonadati</taxon>
        <taxon>Pseudomonadota</taxon>
        <taxon>Betaproteobacteria</taxon>
        <taxon>Burkholderiales</taxon>
        <taxon>Sphaerotilaceae</taxon>
        <taxon>Rubrivivax</taxon>
    </lineage>
</organism>
<dbReference type="CDD" id="cd04301">
    <property type="entry name" value="NAT_SF"/>
    <property type="match status" value="1"/>
</dbReference>
<dbReference type="InterPro" id="IPR016181">
    <property type="entry name" value="Acyl_CoA_acyltransferase"/>
</dbReference>
<dbReference type="PROSITE" id="PS51186">
    <property type="entry name" value="GNAT"/>
    <property type="match status" value="1"/>
</dbReference>
<proteinExistence type="predicted"/>
<sequence>MLTHLRNATIEDKARILALMEGVIHDTVDASHQLETIENVASNLGLWERAPERCVHLVAEFDREVVGVVLVKDFWNLCSLFVATEHHRKGIGRALLLAAIDRCRGSSPKEAIHLNSSAFAVQFYLSLGFEHRQSSQQLPPGFMPLRYALAASEA</sequence>
<feature type="domain" description="N-acetyltransferase" evidence="3">
    <location>
        <begin position="3"/>
        <end position="152"/>
    </location>
</feature>
<protein>
    <submittedName>
        <fullName evidence="4">GNAT family N-acetyltransferase</fullName>
    </submittedName>
</protein>
<dbReference type="Pfam" id="PF13673">
    <property type="entry name" value="Acetyltransf_10"/>
    <property type="match status" value="1"/>
</dbReference>
<comment type="caution">
    <text evidence="4">The sequence shown here is derived from an EMBL/GenBank/DDBJ whole genome shotgun (WGS) entry which is preliminary data.</text>
</comment>
<dbReference type="PANTHER" id="PTHR43877">
    <property type="entry name" value="AMINOALKYLPHOSPHONATE N-ACETYLTRANSFERASE-RELATED-RELATED"/>
    <property type="match status" value="1"/>
</dbReference>
<dbReference type="Gene3D" id="3.40.630.30">
    <property type="match status" value="1"/>
</dbReference>
<evidence type="ECO:0000313" key="5">
    <source>
        <dbReference type="Proteomes" id="UP000288178"/>
    </source>
</evidence>
<keyword evidence="5" id="KW-1185">Reference proteome</keyword>
<gene>
    <name evidence="4" type="ORF">ENE75_24170</name>
</gene>
<dbReference type="Proteomes" id="UP000288178">
    <property type="component" value="Unassembled WGS sequence"/>
</dbReference>
<dbReference type="GO" id="GO:0016747">
    <property type="term" value="F:acyltransferase activity, transferring groups other than amino-acyl groups"/>
    <property type="evidence" value="ECO:0007669"/>
    <property type="project" value="InterPro"/>
</dbReference>
<dbReference type="InterPro" id="IPR000182">
    <property type="entry name" value="GNAT_dom"/>
</dbReference>
<keyword evidence="2" id="KW-0012">Acyltransferase</keyword>
<dbReference type="RefSeq" id="WP_128201589.1">
    <property type="nucleotide sequence ID" value="NZ_SACT01000017.1"/>
</dbReference>
<evidence type="ECO:0000313" key="4">
    <source>
        <dbReference type="EMBL" id="RVT47431.1"/>
    </source>
</evidence>
<keyword evidence="1 4" id="KW-0808">Transferase</keyword>
<accession>A0A437JL40</accession>
<reference evidence="4 5" key="1">
    <citation type="submission" date="2019-01" db="EMBL/GenBank/DDBJ databases">
        <authorList>
            <person name="Chen W.-M."/>
        </authorList>
    </citation>
    <scope>NUCLEOTIDE SEQUENCE [LARGE SCALE GENOMIC DNA]</scope>
    <source>
        <strain evidence="4 5">ICH-3</strain>
    </source>
</reference>
<name>A0A437JL40_9BURK</name>